<reference evidence="1 2" key="1">
    <citation type="submission" date="2017-06" db="EMBL/GenBank/DDBJ databases">
        <title>Novel microbial phyla capable of carbon fixation and sulfur reduction in deep-sea sediments.</title>
        <authorList>
            <person name="Huang J."/>
            <person name="Baker B."/>
            <person name="Wang Y."/>
        </authorList>
    </citation>
    <scope>NUCLEOTIDE SEQUENCE [LARGE SCALE GENOMIC DNA]</scope>
    <source>
        <strain evidence="1">B3_TA06</strain>
    </source>
</reference>
<gene>
    <name evidence="1" type="ORF">CEE36_07745</name>
</gene>
<evidence type="ECO:0000313" key="1">
    <source>
        <dbReference type="EMBL" id="TKJ41939.1"/>
    </source>
</evidence>
<sequence>MFRIAAALPLILVGLFGSPRGQRGGMHMGGLGRLLSPRAVKELNLTEDQQDKLRDPLFLRSFDLWSKGACMLDNSTHLRIFLIIKSKCWRQV</sequence>
<dbReference type="Proteomes" id="UP000317778">
    <property type="component" value="Unassembled WGS sequence"/>
</dbReference>
<name>A0A532V450_UNCT6</name>
<dbReference type="AlphaFoldDB" id="A0A532V450"/>
<comment type="caution">
    <text evidence="1">The sequence shown here is derived from an EMBL/GenBank/DDBJ whole genome shotgun (WGS) entry which is preliminary data.</text>
</comment>
<protein>
    <submittedName>
        <fullName evidence="1">Uncharacterized protein</fullName>
    </submittedName>
</protein>
<dbReference type="EMBL" id="NJBO01000012">
    <property type="protein sequence ID" value="TKJ41939.1"/>
    <property type="molecule type" value="Genomic_DNA"/>
</dbReference>
<proteinExistence type="predicted"/>
<accession>A0A532V450</accession>
<organism evidence="1 2">
    <name type="scientific">candidate division TA06 bacterium B3_TA06</name>
    <dbReference type="NCBI Taxonomy" id="2012487"/>
    <lineage>
        <taxon>Bacteria</taxon>
        <taxon>Bacteria division TA06</taxon>
    </lineage>
</organism>
<evidence type="ECO:0000313" key="2">
    <source>
        <dbReference type="Proteomes" id="UP000317778"/>
    </source>
</evidence>